<evidence type="ECO:0000313" key="1">
    <source>
        <dbReference type="EMBL" id="EOB15313.1"/>
    </source>
</evidence>
<sequence>MIELRFDIFDISCTCFFITQKLHLTYILLLFNIFKLNLKQYDSYLLILTKYSYFKTLKGRNLYITDLKTPFR</sequence>
<evidence type="ECO:0000313" key="2">
    <source>
        <dbReference type="Proteomes" id="UP000016927"/>
    </source>
</evidence>
<accession>R0MR05</accession>
<reference evidence="1 2" key="1">
    <citation type="journal article" date="2013" name="BMC Genomics">
        <title>Comparative genomics of parasitic silkworm microsporidia reveal an association between genome expansion and host adaptation.</title>
        <authorList>
            <person name="Pan G."/>
            <person name="Xu J."/>
            <person name="Li T."/>
            <person name="Xia Q."/>
            <person name="Liu S.L."/>
            <person name="Zhang G."/>
            <person name="Li S."/>
            <person name="Li C."/>
            <person name="Liu H."/>
            <person name="Yang L."/>
            <person name="Liu T."/>
            <person name="Zhang X."/>
            <person name="Wu Z."/>
            <person name="Fan W."/>
            <person name="Dang X."/>
            <person name="Xiang H."/>
            <person name="Tao M."/>
            <person name="Li Y."/>
            <person name="Hu J."/>
            <person name="Li Z."/>
            <person name="Lin L."/>
            <person name="Luo J."/>
            <person name="Geng L."/>
            <person name="Wang L."/>
            <person name="Long M."/>
            <person name="Wan Y."/>
            <person name="He N."/>
            <person name="Zhang Z."/>
            <person name="Lu C."/>
            <person name="Keeling P.J."/>
            <person name="Wang J."/>
            <person name="Xiang Z."/>
            <person name="Zhou Z."/>
        </authorList>
    </citation>
    <scope>NUCLEOTIDE SEQUENCE [LARGE SCALE GENOMIC DNA]</scope>
    <source>
        <strain evidence="2">CQ1 / CVCC 102059</strain>
    </source>
</reference>
<keyword evidence="2" id="KW-1185">Reference proteome</keyword>
<gene>
    <name evidence="1" type="ORF">NBO_6g0064</name>
</gene>
<dbReference type="EMBL" id="KB908914">
    <property type="protein sequence ID" value="EOB15313.1"/>
    <property type="molecule type" value="Genomic_DNA"/>
</dbReference>
<protein>
    <submittedName>
        <fullName evidence="1">Uncharacterized protein</fullName>
    </submittedName>
</protein>
<dbReference type="VEuPathDB" id="MicrosporidiaDB:NBO_6g0064"/>
<dbReference type="AlphaFoldDB" id="R0MR05"/>
<dbReference type="Proteomes" id="UP000016927">
    <property type="component" value="Unassembled WGS sequence"/>
</dbReference>
<dbReference type="HOGENOM" id="CLU_2722840_0_0_1"/>
<name>R0MR05_NOSB1</name>
<proteinExistence type="predicted"/>
<organism evidence="1 2">
    <name type="scientific">Nosema bombycis (strain CQ1 / CVCC 102059)</name>
    <name type="common">Microsporidian parasite</name>
    <name type="synonym">Pebrine of silkworm</name>
    <dbReference type="NCBI Taxonomy" id="578461"/>
    <lineage>
        <taxon>Eukaryota</taxon>
        <taxon>Fungi</taxon>
        <taxon>Fungi incertae sedis</taxon>
        <taxon>Microsporidia</taxon>
        <taxon>Nosematidae</taxon>
        <taxon>Nosema</taxon>
    </lineage>
</organism>